<dbReference type="SUPFAM" id="SSF52540">
    <property type="entry name" value="P-loop containing nucleoside triphosphate hydrolases"/>
    <property type="match status" value="1"/>
</dbReference>
<evidence type="ECO:0000313" key="3">
    <source>
        <dbReference type="Proteomes" id="UP000756921"/>
    </source>
</evidence>
<keyword evidence="1" id="KW-0472">Membrane</keyword>
<accession>A0A9P6GS09</accession>
<evidence type="ECO:0000313" key="2">
    <source>
        <dbReference type="EMBL" id="KAF9740463.1"/>
    </source>
</evidence>
<dbReference type="AlphaFoldDB" id="A0A9P6GS09"/>
<dbReference type="OrthoDB" id="3925403at2759"/>
<organism evidence="2 3">
    <name type="scientific">Paraphaeosphaeria minitans</name>
    <dbReference type="NCBI Taxonomy" id="565426"/>
    <lineage>
        <taxon>Eukaryota</taxon>
        <taxon>Fungi</taxon>
        <taxon>Dikarya</taxon>
        <taxon>Ascomycota</taxon>
        <taxon>Pezizomycotina</taxon>
        <taxon>Dothideomycetes</taxon>
        <taxon>Pleosporomycetidae</taxon>
        <taxon>Pleosporales</taxon>
        <taxon>Massarineae</taxon>
        <taxon>Didymosphaeriaceae</taxon>
        <taxon>Paraphaeosphaeria</taxon>
    </lineage>
</organism>
<keyword evidence="1" id="KW-0812">Transmembrane</keyword>
<dbReference type="EMBL" id="WJXW01000001">
    <property type="protein sequence ID" value="KAF9740463.1"/>
    <property type="molecule type" value="Genomic_DNA"/>
</dbReference>
<dbReference type="Proteomes" id="UP000756921">
    <property type="component" value="Unassembled WGS sequence"/>
</dbReference>
<feature type="transmembrane region" description="Helical" evidence="1">
    <location>
        <begin position="12"/>
        <end position="34"/>
    </location>
</feature>
<protein>
    <submittedName>
        <fullName evidence="2">Uncharacterized protein</fullName>
    </submittedName>
</protein>
<reference evidence="2" key="1">
    <citation type="journal article" date="2020" name="Mol. Plant Microbe Interact.">
        <title>Genome Sequence of the Biocontrol Agent Coniothyrium minitans strain Conio (IMI 134523).</title>
        <authorList>
            <person name="Patel D."/>
            <person name="Shittu T.A."/>
            <person name="Baroncelli R."/>
            <person name="Muthumeenakshi S."/>
            <person name="Osborne T.H."/>
            <person name="Janganan T.K."/>
            <person name="Sreenivasaprasad S."/>
        </authorList>
    </citation>
    <scope>NUCLEOTIDE SEQUENCE</scope>
    <source>
        <strain evidence="2">Conio</strain>
    </source>
</reference>
<name>A0A9P6GS09_9PLEO</name>
<dbReference type="Gene3D" id="3.40.50.300">
    <property type="entry name" value="P-loop containing nucleotide triphosphate hydrolases"/>
    <property type="match status" value="1"/>
</dbReference>
<sequence>MLPTGGGKSLLFIVLAYLDYAGVIVVIVLFRALIKDLVTRIRTRGINCVE</sequence>
<comment type="caution">
    <text evidence="2">The sequence shown here is derived from an EMBL/GenBank/DDBJ whole genome shotgun (WGS) entry which is preliminary data.</text>
</comment>
<keyword evidence="3" id="KW-1185">Reference proteome</keyword>
<gene>
    <name evidence="2" type="ORF">PMIN01_00002</name>
</gene>
<keyword evidence="1" id="KW-1133">Transmembrane helix</keyword>
<proteinExistence type="predicted"/>
<evidence type="ECO:0000256" key="1">
    <source>
        <dbReference type="SAM" id="Phobius"/>
    </source>
</evidence>
<dbReference type="InterPro" id="IPR027417">
    <property type="entry name" value="P-loop_NTPase"/>
</dbReference>